<reference evidence="8 9" key="1">
    <citation type="submission" date="2024-04" db="EMBL/GenBank/DDBJ databases">
        <authorList>
            <person name="Rising A."/>
            <person name="Reimegard J."/>
            <person name="Sonavane S."/>
            <person name="Akerstrom W."/>
            <person name="Nylinder S."/>
            <person name="Hedman E."/>
            <person name="Kallberg Y."/>
        </authorList>
    </citation>
    <scope>NUCLEOTIDE SEQUENCE [LARGE SCALE GENOMIC DNA]</scope>
</reference>
<feature type="transmembrane region" description="Helical" evidence="6">
    <location>
        <begin position="50"/>
        <end position="76"/>
    </location>
</feature>
<keyword evidence="9" id="KW-1185">Reference proteome</keyword>
<evidence type="ECO:0000313" key="9">
    <source>
        <dbReference type="Proteomes" id="UP001497382"/>
    </source>
</evidence>
<keyword evidence="3 6" id="KW-0812">Transmembrane</keyword>
<dbReference type="Proteomes" id="UP001497382">
    <property type="component" value="Unassembled WGS sequence"/>
</dbReference>
<dbReference type="EMBL" id="CAXIEN010000502">
    <property type="protein sequence ID" value="CAL1299443.1"/>
    <property type="molecule type" value="Genomic_DNA"/>
</dbReference>
<organism evidence="8 9">
    <name type="scientific">Larinioides sclopetarius</name>
    <dbReference type="NCBI Taxonomy" id="280406"/>
    <lineage>
        <taxon>Eukaryota</taxon>
        <taxon>Metazoa</taxon>
        <taxon>Ecdysozoa</taxon>
        <taxon>Arthropoda</taxon>
        <taxon>Chelicerata</taxon>
        <taxon>Arachnida</taxon>
        <taxon>Araneae</taxon>
        <taxon>Araneomorphae</taxon>
        <taxon>Entelegynae</taxon>
        <taxon>Araneoidea</taxon>
        <taxon>Araneidae</taxon>
        <taxon>Larinioides</taxon>
    </lineage>
</organism>
<accession>A0AAV2BTR3</accession>
<protein>
    <recommendedName>
        <fullName evidence="7">Major facilitator superfamily (MFS) profile domain-containing protein</fullName>
    </recommendedName>
</protein>
<evidence type="ECO:0000256" key="2">
    <source>
        <dbReference type="ARBA" id="ARBA00022448"/>
    </source>
</evidence>
<dbReference type="GO" id="GO:0016020">
    <property type="term" value="C:membrane"/>
    <property type="evidence" value="ECO:0007669"/>
    <property type="project" value="UniProtKB-SubCell"/>
</dbReference>
<comment type="subcellular location">
    <subcellularLocation>
        <location evidence="1">Membrane</location>
        <topology evidence="1">Multi-pass membrane protein</topology>
    </subcellularLocation>
</comment>
<dbReference type="PANTHER" id="PTHR23511:SF5">
    <property type="entry name" value="MAJOR FACILITATOR-TYPE TRANSPORTER HXNZ-RELATED"/>
    <property type="match status" value="1"/>
</dbReference>
<feature type="non-terminal residue" evidence="8">
    <location>
        <position position="90"/>
    </location>
</feature>
<dbReference type="AlphaFoldDB" id="A0AAV2BTR3"/>
<gene>
    <name evidence="8" type="ORF">LARSCL_LOCUS21368</name>
</gene>
<dbReference type="GO" id="GO:0022857">
    <property type="term" value="F:transmembrane transporter activity"/>
    <property type="evidence" value="ECO:0007669"/>
    <property type="project" value="InterPro"/>
</dbReference>
<evidence type="ECO:0000256" key="5">
    <source>
        <dbReference type="ARBA" id="ARBA00023136"/>
    </source>
</evidence>
<dbReference type="SUPFAM" id="SSF103473">
    <property type="entry name" value="MFS general substrate transporter"/>
    <property type="match status" value="1"/>
</dbReference>
<evidence type="ECO:0000256" key="6">
    <source>
        <dbReference type="SAM" id="Phobius"/>
    </source>
</evidence>
<evidence type="ECO:0000256" key="1">
    <source>
        <dbReference type="ARBA" id="ARBA00004141"/>
    </source>
</evidence>
<evidence type="ECO:0000256" key="3">
    <source>
        <dbReference type="ARBA" id="ARBA00022692"/>
    </source>
</evidence>
<keyword evidence="4 6" id="KW-1133">Transmembrane helix</keyword>
<evidence type="ECO:0000259" key="7">
    <source>
        <dbReference type="PROSITE" id="PS50850"/>
    </source>
</evidence>
<keyword evidence="2" id="KW-0813">Transport</keyword>
<evidence type="ECO:0000256" key="4">
    <source>
        <dbReference type="ARBA" id="ARBA00022989"/>
    </source>
</evidence>
<dbReference type="Gene3D" id="1.20.1250.20">
    <property type="entry name" value="MFS general substrate transporter like domains"/>
    <property type="match status" value="1"/>
</dbReference>
<dbReference type="InterPro" id="IPR020846">
    <property type="entry name" value="MFS_dom"/>
</dbReference>
<evidence type="ECO:0000313" key="8">
    <source>
        <dbReference type="EMBL" id="CAL1299443.1"/>
    </source>
</evidence>
<sequence>MISVLSQFLACDWTLTREQPAILSVGVILGMTVGCAILGSLADILGRKKVLIASLITILTFGLATAFVPSFFWLAICRSFVGFGVAGVTQ</sequence>
<dbReference type="InterPro" id="IPR011701">
    <property type="entry name" value="MFS"/>
</dbReference>
<dbReference type="PROSITE" id="PS50850">
    <property type="entry name" value="MFS"/>
    <property type="match status" value="1"/>
</dbReference>
<feature type="domain" description="Major facilitator superfamily (MFS) profile" evidence="7">
    <location>
        <begin position="1"/>
        <end position="90"/>
    </location>
</feature>
<keyword evidence="5 6" id="KW-0472">Membrane</keyword>
<dbReference type="InterPro" id="IPR036259">
    <property type="entry name" value="MFS_trans_sf"/>
</dbReference>
<name>A0AAV2BTR3_9ARAC</name>
<proteinExistence type="predicted"/>
<comment type="caution">
    <text evidence="8">The sequence shown here is derived from an EMBL/GenBank/DDBJ whole genome shotgun (WGS) entry which is preliminary data.</text>
</comment>
<dbReference type="PANTHER" id="PTHR23511">
    <property type="entry name" value="SYNAPTIC VESICLE GLYCOPROTEIN 2"/>
    <property type="match status" value="1"/>
</dbReference>
<feature type="transmembrane region" description="Helical" evidence="6">
    <location>
        <begin position="20"/>
        <end position="38"/>
    </location>
</feature>
<dbReference type="Pfam" id="PF07690">
    <property type="entry name" value="MFS_1"/>
    <property type="match status" value="1"/>
</dbReference>